<sequence length="118" mass="13655">MRIEYQQVYVECYDNMREMMKKILKILISEENAVMEEVIEHLRDEQNMRLERPGAVFTGLAVTPTKHSMDELTTRGISETASIQDSCKDIVRETDGLTATVVVQSRYVTLLVWNGEQR</sequence>
<dbReference type="InParanoid" id="G0NKW0"/>
<gene>
    <name evidence="1" type="ORF">CAEBREN_14561</name>
</gene>
<dbReference type="Proteomes" id="UP000008068">
    <property type="component" value="Unassembled WGS sequence"/>
</dbReference>
<organism evidence="2">
    <name type="scientific">Caenorhabditis brenneri</name>
    <name type="common">Nematode worm</name>
    <dbReference type="NCBI Taxonomy" id="135651"/>
    <lineage>
        <taxon>Eukaryota</taxon>
        <taxon>Metazoa</taxon>
        <taxon>Ecdysozoa</taxon>
        <taxon>Nematoda</taxon>
        <taxon>Chromadorea</taxon>
        <taxon>Rhabditida</taxon>
        <taxon>Rhabditina</taxon>
        <taxon>Rhabditomorpha</taxon>
        <taxon>Rhabditoidea</taxon>
        <taxon>Rhabditidae</taxon>
        <taxon>Peloderinae</taxon>
        <taxon>Caenorhabditis</taxon>
    </lineage>
</organism>
<dbReference type="EMBL" id="GL379902">
    <property type="protein sequence ID" value="EGT33105.1"/>
    <property type="molecule type" value="Genomic_DNA"/>
</dbReference>
<dbReference type="HOGENOM" id="CLU_2075205_0_0_1"/>
<evidence type="ECO:0000313" key="2">
    <source>
        <dbReference type="Proteomes" id="UP000008068"/>
    </source>
</evidence>
<keyword evidence="2" id="KW-1185">Reference proteome</keyword>
<accession>G0NKW0</accession>
<evidence type="ECO:0000313" key="1">
    <source>
        <dbReference type="EMBL" id="EGT33105.1"/>
    </source>
</evidence>
<protein>
    <submittedName>
        <fullName evidence="1">Uncharacterized protein</fullName>
    </submittedName>
</protein>
<reference evidence="2" key="1">
    <citation type="submission" date="2011-07" db="EMBL/GenBank/DDBJ databases">
        <authorList>
            <consortium name="Caenorhabditis brenneri Sequencing and Analysis Consortium"/>
            <person name="Wilson R.K."/>
        </authorList>
    </citation>
    <scope>NUCLEOTIDE SEQUENCE [LARGE SCALE GENOMIC DNA]</scope>
    <source>
        <strain evidence="2">PB2801</strain>
    </source>
</reference>
<name>G0NKW0_CAEBE</name>
<dbReference type="AlphaFoldDB" id="G0NKW0"/>
<proteinExistence type="predicted"/>